<comment type="caution">
    <text evidence="1">The sequence shown here is derived from an EMBL/GenBank/DDBJ whole genome shotgun (WGS) entry which is preliminary data.</text>
</comment>
<accession>A0ACC5R1B8</accession>
<keyword evidence="2" id="KW-1185">Reference proteome</keyword>
<gene>
    <name evidence="1" type="ORF">JHL16_08810</name>
</gene>
<proteinExistence type="predicted"/>
<evidence type="ECO:0000313" key="1">
    <source>
        <dbReference type="EMBL" id="MBK1866449.1"/>
    </source>
</evidence>
<organism evidence="1 2">
    <name type="scientific">Taklimakanibacter albus</name>
    <dbReference type="NCBI Taxonomy" id="2800327"/>
    <lineage>
        <taxon>Bacteria</taxon>
        <taxon>Pseudomonadati</taxon>
        <taxon>Pseudomonadota</taxon>
        <taxon>Alphaproteobacteria</taxon>
        <taxon>Hyphomicrobiales</taxon>
        <taxon>Aestuariivirgaceae</taxon>
        <taxon>Taklimakanibacter</taxon>
    </lineage>
</organism>
<protein>
    <submittedName>
        <fullName evidence="1">L,D-transpeptidase</fullName>
    </submittedName>
</protein>
<sequence>MAMRSIKAAAGLTALMVLAVPARSEPITFSSDTFQIIGGMSSEATPTRRGNYRGMETVDFKTELAPGTILVRTRERKLYYVLPEGRAIQYGIGVGREGFTWSGTDKITRKAEWPDWRPPKEMIAREARRGNYIPVHMLGGPDNPLGARALYIGTTMYRIHGTTQPWSIGMAVSSGCIRLLNEEVIDLFNRVDVGATVVVE</sequence>
<dbReference type="EMBL" id="JAENHL010000006">
    <property type="protein sequence ID" value="MBK1866449.1"/>
    <property type="molecule type" value="Genomic_DNA"/>
</dbReference>
<reference evidence="1" key="1">
    <citation type="submission" date="2021-01" db="EMBL/GenBank/DDBJ databases">
        <authorList>
            <person name="Sun Q."/>
        </authorList>
    </citation>
    <scope>NUCLEOTIDE SEQUENCE</scope>
    <source>
        <strain evidence="1">YIM B02566</strain>
    </source>
</reference>
<evidence type="ECO:0000313" key="2">
    <source>
        <dbReference type="Proteomes" id="UP000616151"/>
    </source>
</evidence>
<name>A0ACC5R1B8_9HYPH</name>
<dbReference type="Proteomes" id="UP000616151">
    <property type="component" value="Unassembled WGS sequence"/>
</dbReference>